<evidence type="ECO:0000313" key="1">
    <source>
        <dbReference type="EMBL" id="TDX86658.1"/>
    </source>
</evidence>
<gene>
    <name evidence="1" type="ORF">B0I22_0797</name>
</gene>
<organism evidence="1 2">
    <name type="scientific">Epilithonimonas xixisoli</name>
    <dbReference type="NCBI Taxonomy" id="1476462"/>
    <lineage>
        <taxon>Bacteria</taxon>
        <taxon>Pseudomonadati</taxon>
        <taxon>Bacteroidota</taxon>
        <taxon>Flavobacteriia</taxon>
        <taxon>Flavobacteriales</taxon>
        <taxon>Weeksellaceae</taxon>
        <taxon>Chryseobacterium group</taxon>
        <taxon>Epilithonimonas</taxon>
    </lineage>
</organism>
<dbReference type="AlphaFoldDB" id="A0A4R8I9A5"/>
<comment type="caution">
    <text evidence="1">The sequence shown here is derived from an EMBL/GenBank/DDBJ whole genome shotgun (WGS) entry which is preliminary data.</text>
</comment>
<sequence>MKKIYFLITFFIFNFFFSQTDYVLKLKFNEKHFLSSFIRNNAKNEFVLNAFRKADSITQNSLNYNYVNILDSVLKNEFKISEKEKRNLSDLEKKQRDSLSFEMQNGNLLSLYKKIVQVNFDSEFLEKILIDNEIRGFKITQTDYNQFTINFINKENLEKTKTIFFNSRLFFHEAIDEIELEKIHHCFLNENNNLVKNNYLKKENNHLLIYKDVSIPILDYYQKSKCFDSRNVTFLLNPGKDFDIFSKLFFVRKSDNLENKLINSVEGFYFEGHKNEEIYEDNLFYISLFLNDYGKNILVKFTEKNVGKKVFIGDKNEFLLSPSISDKLKNGRIVLKGNLFDENWQKIYELVKFEVFRNSLEINSH</sequence>
<reference evidence="1 2" key="1">
    <citation type="submission" date="2019-03" db="EMBL/GenBank/DDBJ databases">
        <title>Genomic Encyclopedia of Type Strains, Phase III (KMG-III): the genomes of soil and plant-associated and newly described type strains.</title>
        <authorList>
            <person name="Whitman W."/>
        </authorList>
    </citation>
    <scope>NUCLEOTIDE SEQUENCE [LARGE SCALE GENOMIC DNA]</scope>
    <source>
        <strain evidence="1 2">CGMCC 1.12802</strain>
    </source>
</reference>
<proteinExistence type="predicted"/>
<protein>
    <submittedName>
        <fullName evidence="1">Uncharacterized protein</fullName>
    </submittedName>
</protein>
<dbReference type="Proteomes" id="UP000295313">
    <property type="component" value="Unassembled WGS sequence"/>
</dbReference>
<accession>A0A4R8I9A5</accession>
<evidence type="ECO:0000313" key="2">
    <source>
        <dbReference type="Proteomes" id="UP000295313"/>
    </source>
</evidence>
<name>A0A4R8I9A5_9FLAO</name>
<dbReference type="EMBL" id="SOEO01000001">
    <property type="protein sequence ID" value="TDX86658.1"/>
    <property type="molecule type" value="Genomic_DNA"/>
</dbReference>
<dbReference type="OrthoDB" id="1224191at2"/>
<dbReference type="RefSeq" id="WP_133943308.1">
    <property type="nucleotide sequence ID" value="NZ_SOEO01000001.1"/>
</dbReference>
<keyword evidence="2" id="KW-1185">Reference proteome</keyword>